<evidence type="ECO:0000313" key="1">
    <source>
        <dbReference type="EMBL" id="PZP51462.1"/>
    </source>
</evidence>
<proteinExistence type="predicted"/>
<organism evidence="1 2">
    <name type="scientific">Pseudopedobacter saltans</name>
    <dbReference type="NCBI Taxonomy" id="151895"/>
    <lineage>
        <taxon>Bacteria</taxon>
        <taxon>Pseudomonadati</taxon>
        <taxon>Bacteroidota</taxon>
        <taxon>Sphingobacteriia</taxon>
        <taxon>Sphingobacteriales</taxon>
        <taxon>Sphingobacteriaceae</taxon>
        <taxon>Pseudopedobacter</taxon>
    </lineage>
</organism>
<gene>
    <name evidence="1" type="ORF">DI598_03165</name>
</gene>
<dbReference type="Proteomes" id="UP000249645">
    <property type="component" value="Unassembled WGS sequence"/>
</dbReference>
<accession>A0A2W5H7L8</accession>
<reference evidence="1 2" key="1">
    <citation type="submission" date="2017-11" db="EMBL/GenBank/DDBJ databases">
        <title>Infants hospitalized years apart are colonized by the same room-sourced microbial strains.</title>
        <authorList>
            <person name="Brooks B."/>
            <person name="Olm M.R."/>
            <person name="Firek B.A."/>
            <person name="Baker R."/>
            <person name="Thomas B.C."/>
            <person name="Morowitz M.J."/>
            <person name="Banfield J.F."/>
        </authorList>
    </citation>
    <scope>NUCLEOTIDE SEQUENCE [LARGE SCALE GENOMIC DNA]</scope>
    <source>
        <strain evidence="1">S2_009_000_R2_76</strain>
    </source>
</reference>
<evidence type="ECO:0000313" key="2">
    <source>
        <dbReference type="Proteomes" id="UP000249645"/>
    </source>
</evidence>
<dbReference type="AlphaFoldDB" id="A0A2W5H7L8"/>
<name>A0A2W5H7L8_9SPHI</name>
<dbReference type="EMBL" id="QFOI01000030">
    <property type="protein sequence ID" value="PZP51462.1"/>
    <property type="molecule type" value="Genomic_DNA"/>
</dbReference>
<protein>
    <submittedName>
        <fullName evidence="1">Uncharacterized protein</fullName>
    </submittedName>
</protein>
<comment type="caution">
    <text evidence="1">The sequence shown here is derived from an EMBL/GenBank/DDBJ whole genome shotgun (WGS) entry which is preliminary data.</text>
</comment>
<sequence>MKKILFFALGIVATIVAQWIYSFFIFNPVILTTPEQSNLIAIDTLKADTALKNYKKIGAYLALSYLNCNSEKTSIILHDTSSFKKYANDFIPTFAQQNNDTIAKLNSNIDTSIERYDWYVGLYPSIELGKVKDKDKYRLTILFIPTIVKHTLVSSSRTEKNRHDSVLSVLDYRDIKNRGYYPKNKTIRTPSGDEFESYIQDLGTLSP</sequence>